<name>A0A1W4XN19_AGRPL</name>
<sequence>MKIVVSIFLGCLVALARASGIVNVHSVVDDGQWHGEGLLESQDLESLHVAPLQHPVVAARAVPLPPPVIPAPAVPFPPPVVAARAVPLPPPVVPAPGLPFPSPVVAVRALDDGQWHGEGLLESQDWAAGHVAPLPPVVPGVPLPPPGLAYNLRDDDQWHGEGLLESQDLERHGIVRLH</sequence>
<keyword evidence="1" id="KW-0732">Signal</keyword>
<dbReference type="GeneID" id="108743197"/>
<proteinExistence type="predicted"/>
<feature type="chain" id="PRO_5010745594" evidence="1">
    <location>
        <begin position="19"/>
        <end position="178"/>
    </location>
</feature>
<organism evidence="2 3">
    <name type="scientific">Agrilus planipennis</name>
    <name type="common">Emerald ash borer</name>
    <name type="synonym">Agrilus marcopoli</name>
    <dbReference type="NCBI Taxonomy" id="224129"/>
    <lineage>
        <taxon>Eukaryota</taxon>
        <taxon>Metazoa</taxon>
        <taxon>Ecdysozoa</taxon>
        <taxon>Arthropoda</taxon>
        <taxon>Hexapoda</taxon>
        <taxon>Insecta</taxon>
        <taxon>Pterygota</taxon>
        <taxon>Neoptera</taxon>
        <taxon>Endopterygota</taxon>
        <taxon>Coleoptera</taxon>
        <taxon>Polyphaga</taxon>
        <taxon>Elateriformia</taxon>
        <taxon>Buprestoidea</taxon>
        <taxon>Buprestidae</taxon>
        <taxon>Agrilinae</taxon>
        <taxon>Agrilus</taxon>
    </lineage>
</organism>
<keyword evidence="2" id="KW-1185">Reference proteome</keyword>
<evidence type="ECO:0000256" key="1">
    <source>
        <dbReference type="SAM" id="SignalP"/>
    </source>
</evidence>
<feature type="signal peptide" evidence="1">
    <location>
        <begin position="1"/>
        <end position="18"/>
    </location>
</feature>
<dbReference type="KEGG" id="apln:108743197"/>
<gene>
    <name evidence="3" type="primary">LOC108743197</name>
</gene>
<accession>A0A1W4XN19</accession>
<dbReference type="RefSeq" id="XP_018334177.1">
    <property type="nucleotide sequence ID" value="XM_018478675.1"/>
</dbReference>
<dbReference type="AlphaFoldDB" id="A0A1W4XN19"/>
<dbReference type="InParanoid" id="A0A1W4XN19"/>
<reference evidence="3" key="1">
    <citation type="submission" date="2025-08" db="UniProtKB">
        <authorList>
            <consortium name="RefSeq"/>
        </authorList>
    </citation>
    <scope>IDENTIFICATION</scope>
    <source>
        <tissue evidence="3">Entire body</tissue>
    </source>
</reference>
<protein>
    <submittedName>
        <fullName evidence="3">Formin-2-like</fullName>
    </submittedName>
</protein>
<evidence type="ECO:0000313" key="3">
    <source>
        <dbReference type="RefSeq" id="XP_018334177.1"/>
    </source>
</evidence>
<dbReference type="Proteomes" id="UP000192223">
    <property type="component" value="Unplaced"/>
</dbReference>
<evidence type="ECO:0000313" key="2">
    <source>
        <dbReference type="Proteomes" id="UP000192223"/>
    </source>
</evidence>